<evidence type="ECO:0000256" key="5">
    <source>
        <dbReference type="ARBA" id="ARBA00022989"/>
    </source>
</evidence>
<dbReference type="CDD" id="cd06261">
    <property type="entry name" value="TM_PBP2"/>
    <property type="match status" value="1"/>
</dbReference>
<sequence>MSAPVHPFLAGTASDAASKLGQSGEAILIFFGVGLIIFVAAGRATGRLHRPMTITVLLGPALILLAVGLVIPAIRTIYLSFYNDDSTAFISGKNYTWAFTNHSAQQALINTLLWILIAPIVATVLGLLMAVLVDRLRWQSVYKSLIFMPMAISFVGASIIWKFVYDYRAPGRPQTGLLSEIVMKLGWHNPPDWILTHPLNNFLLMVIMVWSQTGFAMVVLSAAIKAIPDDIIDAAKVDGARGLAMAFRITLPMIRNTLIVVLTTVMIITLKLFDIIRTMTGGNFGTEVLANDMYSQTFTNFDTGKGSALAVILFAGVLPLVGYNIVLLRRERQIR</sequence>
<evidence type="ECO:0000256" key="7">
    <source>
        <dbReference type="RuleBase" id="RU363032"/>
    </source>
</evidence>
<keyword evidence="4 7" id="KW-0812">Transmembrane</keyword>
<dbReference type="RefSeq" id="WP_211466702.1">
    <property type="nucleotide sequence ID" value="NZ_JAGSXH010000022.1"/>
</dbReference>
<comment type="subcellular location">
    <subcellularLocation>
        <location evidence="1 7">Cell membrane</location>
        <topology evidence="1 7">Multi-pass membrane protein</topology>
    </subcellularLocation>
</comment>
<dbReference type="GO" id="GO:0055085">
    <property type="term" value="P:transmembrane transport"/>
    <property type="evidence" value="ECO:0007669"/>
    <property type="project" value="InterPro"/>
</dbReference>
<accession>A0A8J7WJ69</accession>
<feature type="transmembrane region" description="Helical" evidence="7">
    <location>
        <begin position="20"/>
        <end position="42"/>
    </location>
</feature>
<evidence type="ECO:0000256" key="6">
    <source>
        <dbReference type="ARBA" id="ARBA00023136"/>
    </source>
</evidence>
<evidence type="ECO:0000256" key="1">
    <source>
        <dbReference type="ARBA" id="ARBA00004651"/>
    </source>
</evidence>
<dbReference type="SUPFAM" id="SSF161098">
    <property type="entry name" value="MetI-like"/>
    <property type="match status" value="1"/>
</dbReference>
<keyword evidence="5 7" id="KW-1133">Transmembrane helix</keyword>
<dbReference type="InterPro" id="IPR000515">
    <property type="entry name" value="MetI-like"/>
</dbReference>
<dbReference type="PANTHER" id="PTHR30193">
    <property type="entry name" value="ABC TRANSPORTER PERMEASE PROTEIN"/>
    <property type="match status" value="1"/>
</dbReference>
<dbReference type="PROSITE" id="PS50928">
    <property type="entry name" value="ABC_TM1"/>
    <property type="match status" value="1"/>
</dbReference>
<keyword evidence="6 7" id="KW-0472">Membrane</keyword>
<feature type="transmembrane region" description="Helical" evidence="7">
    <location>
        <begin position="112"/>
        <end position="133"/>
    </location>
</feature>
<gene>
    <name evidence="9" type="ORF">KGA66_09200</name>
</gene>
<dbReference type="PANTHER" id="PTHR30193:SF18">
    <property type="entry name" value="OSMOPROTECTIVE COMPOUNDS UPTAKE PERMEASE PROTEIN GGTC"/>
    <property type="match status" value="1"/>
</dbReference>
<evidence type="ECO:0000256" key="3">
    <source>
        <dbReference type="ARBA" id="ARBA00022475"/>
    </source>
</evidence>
<organism evidence="9 10">
    <name type="scientific">Actinocrinis puniceicyclus</name>
    <dbReference type="NCBI Taxonomy" id="977794"/>
    <lineage>
        <taxon>Bacteria</taxon>
        <taxon>Bacillati</taxon>
        <taxon>Actinomycetota</taxon>
        <taxon>Actinomycetes</taxon>
        <taxon>Catenulisporales</taxon>
        <taxon>Actinospicaceae</taxon>
        <taxon>Actinocrinis</taxon>
    </lineage>
</organism>
<name>A0A8J7WJ69_9ACTN</name>
<feature type="transmembrane region" description="Helical" evidence="7">
    <location>
        <begin position="245"/>
        <end position="270"/>
    </location>
</feature>
<feature type="transmembrane region" description="Helical" evidence="7">
    <location>
        <begin position="202"/>
        <end position="224"/>
    </location>
</feature>
<feature type="transmembrane region" description="Helical" evidence="7">
    <location>
        <begin position="145"/>
        <end position="164"/>
    </location>
</feature>
<dbReference type="InterPro" id="IPR051393">
    <property type="entry name" value="ABC_transporter_permease"/>
</dbReference>
<dbReference type="GO" id="GO:0005886">
    <property type="term" value="C:plasma membrane"/>
    <property type="evidence" value="ECO:0007669"/>
    <property type="project" value="UniProtKB-SubCell"/>
</dbReference>
<comment type="similarity">
    <text evidence="7">Belongs to the binding-protein-dependent transport system permease family.</text>
</comment>
<evidence type="ECO:0000313" key="10">
    <source>
        <dbReference type="Proteomes" id="UP000677913"/>
    </source>
</evidence>
<reference evidence="9" key="1">
    <citation type="submission" date="2021-04" db="EMBL/GenBank/DDBJ databases">
        <title>Genome based classification of Actinospica acidithermotolerans sp. nov., an actinobacterium isolated from an Indonesian hot spring.</title>
        <authorList>
            <person name="Kusuma A.B."/>
            <person name="Putra K.E."/>
            <person name="Nafisah S."/>
            <person name="Loh J."/>
            <person name="Nouioui I."/>
            <person name="Goodfellow M."/>
        </authorList>
    </citation>
    <scope>NUCLEOTIDE SEQUENCE</scope>
    <source>
        <strain evidence="9">DSM 45618</strain>
    </source>
</reference>
<evidence type="ECO:0000256" key="4">
    <source>
        <dbReference type="ARBA" id="ARBA00022692"/>
    </source>
</evidence>
<keyword evidence="3" id="KW-1003">Cell membrane</keyword>
<feature type="transmembrane region" description="Helical" evidence="7">
    <location>
        <begin position="54"/>
        <end position="74"/>
    </location>
</feature>
<dbReference type="AlphaFoldDB" id="A0A8J7WJ69"/>
<evidence type="ECO:0000256" key="2">
    <source>
        <dbReference type="ARBA" id="ARBA00022448"/>
    </source>
</evidence>
<evidence type="ECO:0000259" key="8">
    <source>
        <dbReference type="PROSITE" id="PS50928"/>
    </source>
</evidence>
<protein>
    <submittedName>
        <fullName evidence="9">Sugar ABC transporter permease</fullName>
    </submittedName>
</protein>
<feature type="transmembrane region" description="Helical" evidence="7">
    <location>
        <begin position="308"/>
        <end position="328"/>
    </location>
</feature>
<keyword evidence="10" id="KW-1185">Reference proteome</keyword>
<dbReference type="EMBL" id="JAGSXH010000022">
    <property type="protein sequence ID" value="MBS2963221.1"/>
    <property type="molecule type" value="Genomic_DNA"/>
</dbReference>
<evidence type="ECO:0000313" key="9">
    <source>
        <dbReference type="EMBL" id="MBS2963221.1"/>
    </source>
</evidence>
<dbReference type="Proteomes" id="UP000677913">
    <property type="component" value="Unassembled WGS sequence"/>
</dbReference>
<dbReference type="InterPro" id="IPR035906">
    <property type="entry name" value="MetI-like_sf"/>
</dbReference>
<proteinExistence type="inferred from homology"/>
<comment type="caution">
    <text evidence="9">The sequence shown here is derived from an EMBL/GenBank/DDBJ whole genome shotgun (WGS) entry which is preliminary data.</text>
</comment>
<feature type="domain" description="ABC transmembrane type-1" evidence="8">
    <location>
        <begin position="108"/>
        <end position="322"/>
    </location>
</feature>
<dbReference type="Pfam" id="PF00528">
    <property type="entry name" value="BPD_transp_1"/>
    <property type="match status" value="1"/>
</dbReference>
<keyword evidence="2 7" id="KW-0813">Transport</keyword>
<dbReference type="Gene3D" id="1.10.3720.10">
    <property type="entry name" value="MetI-like"/>
    <property type="match status" value="1"/>
</dbReference>